<evidence type="ECO:0000256" key="2">
    <source>
        <dbReference type="ARBA" id="ARBA00023315"/>
    </source>
</evidence>
<evidence type="ECO:0000256" key="1">
    <source>
        <dbReference type="ARBA" id="ARBA00022679"/>
    </source>
</evidence>
<dbReference type="Proteomes" id="UP001082899">
    <property type="component" value="Unassembled WGS sequence"/>
</dbReference>
<evidence type="ECO:0000313" key="4">
    <source>
        <dbReference type="EMBL" id="MCY0386834.1"/>
    </source>
</evidence>
<evidence type="ECO:0000259" key="3">
    <source>
        <dbReference type="PROSITE" id="PS51186"/>
    </source>
</evidence>
<dbReference type="EMBL" id="JAPMXC010000001">
    <property type="protein sequence ID" value="MCY0386834.1"/>
    <property type="molecule type" value="Genomic_DNA"/>
</dbReference>
<dbReference type="CDD" id="cd04301">
    <property type="entry name" value="NAT_SF"/>
    <property type="match status" value="1"/>
</dbReference>
<proteinExistence type="predicted"/>
<keyword evidence="2 4" id="KW-0012">Acyltransferase</keyword>
<sequence length="183" mass="19808">MAVENETIRLARLDDVPAIMGLIEASVRELQAEDYTPEQREGALGAVFGVDRQLIRDGTYYVAEVDGELVGCGGWSRRKTLFGADAAAQRDDSALVPGVDPARIRAFFISPRYARRGLGTRLLAGCEGAAREFGFTELQLGATLTGLKLYARYGYVPGVTETVPLPNGAALDIVHMHKSFDMA</sequence>
<dbReference type="SUPFAM" id="SSF55729">
    <property type="entry name" value="Acyl-CoA N-acyltransferases (Nat)"/>
    <property type="match status" value="1"/>
</dbReference>
<gene>
    <name evidence="4" type="ORF">OVY01_06230</name>
</gene>
<dbReference type="PANTHER" id="PTHR43877">
    <property type="entry name" value="AMINOALKYLPHOSPHONATE N-ACETYLTRANSFERASE-RELATED-RELATED"/>
    <property type="match status" value="1"/>
</dbReference>
<keyword evidence="1 4" id="KW-0808">Transferase</keyword>
<dbReference type="InterPro" id="IPR000182">
    <property type="entry name" value="GNAT_dom"/>
</dbReference>
<feature type="domain" description="N-acetyltransferase" evidence="3">
    <location>
        <begin position="6"/>
        <end position="181"/>
    </location>
</feature>
<comment type="caution">
    <text evidence="4">The sequence shown here is derived from an EMBL/GenBank/DDBJ whole genome shotgun (WGS) entry which is preliminary data.</text>
</comment>
<name>A0ABT3ZJX7_9BURK</name>
<dbReference type="InterPro" id="IPR016181">
    <property type="entry name" value="Acyl_CoA_acyltransferase"/>
</dbReference>
<dbReference type="RefSeq" id="WP_267846477.1">
    <property type="nucleotide sequence ID" value="NZ_JAPMXC010000001.1"/>
</dbReference>
<dbReference type="EC" id="2.3.1.-" evidence="4"/>
<dbReference type="Pfam" id="PF00583">
    <property type="entry name" value="Acetyltransf_1"/>
    <property type="match status" value="1"/>
</dbReference>
<dbReference type="GO" id="GO:0016746">
    <property type="term" value="F:acyltransferase activity"/>
    <property type="evidence" value="ECO:0007669"/>
    <property type="project" value="UniProtKB-KW"/>
</dbReference>
<accession>A0ABT3ZJX7</accession>
<evidence type="ECO:0000313" key="5">
    <source>
        <dbReference type="Proteomes" id="UP001082899"/>
    </source>
</evidence>
<keyword evidence="5" id="KW-1185">Reference proteome</keyword>
<protein>
    <submittedName>
        <fullName evidence="4">GNAT family N-acetyltransferase</fullName>
        <ecNumber evidence="4">2.3.1.-</ecNumber>
    </submittedName>
</protein>
<dbReference type="InterPro" id="IPR050832">
    <property type="entry name" value="Bact_Acetyltransf"/>
</dbReference>
<organism evidence="4 5">
    <name type="scientific">Robbsia betulipollinis</name>
    <dbReference type="NCBI Taxonomy" id="2981849"/>
    <lineage>
        <taxon>Bacteria</taxon>
        <taxon>Pseudomonadati</taxon>
        <taxon>Pseudomonadota</taxon>
        <taxon>Betaproteobacteria</taxon>
        <taxon>Burkholderiales</taxon>
        <taxon>Burkholderiaceae</taxon>
        <taxon>Robbsia</taxon>
    </lineage>
</organism>
<reference evidence="4" key="1">
    <citation type="submission" date="2022-11" db="EMBL/GenBank/DDBJ databases">
        <title>Robbsia betulipollinis sp. nov., isolated from pollen of birch (Betula pendula).</title>
        <authorList>
            <person name="Shi H."/>
            <person name="Ambika Manirajan B."/>
            <person name="Ratering S."/>
            <person name="Geissler-Plaum R."/>
            <person name="Schnell S."/>
        </authorList>
    </citation>
    <scope>NUCLEOTIDE SEQUENCE</scope>
    <source>
        <strain evidence="4">Bb-Pol-6</strain>
    </source>
</reference>
<dbReference type="Gene3D" id="3.40.630.30">
    <property type="match status" value="1"/>
</dbReference>
<dbReference type="PROSITE" id="PS51186">
    <property type="entry name" value="GNAT"/>
    <property type="match status" value="1"/>
</dbReference>
<dbReference type="PANTHER" id="PTHR43877:SF1">
    <property type="entry name" value="ACETYLTRANSFERASE"/>
    <property type="match status" value="1"/>
</dbReference>